<dbReference type="KEGG" id="psua:FLK61_41155"/>
<keyword evidence="1 4" id="KW-0808">Transferase</keyword>
<evidence type="ECO:0000256" key="2">
    <source>
        <dbReference type="ARBA" id="ARBA00023315"/>
    </source>
</evidence>
<dbReference type="Pfam" id="PF00583">
    <property type="entry name" value="Acetyltransf_1"/>
    <property type="match status" value="1"/>
</dbReference>
<reference evidence="5" key="1">
    <citation type="submission" date="2019-07" db="EMBL/GenBank/DDBJ databases">
        <title>Bacillus alkalisoli sp. nov. isolated from saline soil.</title>
        <authorList>
            <person name="Sun J.-Q."/>
            <person name="Xu L."/>
        </authorList>
    </citation>
    <scope>NUCLEOTIDE SEQUENCE [LARGE SCALE GENOMIC DNA]</scope>
    <source>
        <strain evidence="5">M4U3P1</strain>
    </source>
</reference>
<dbReference type="EMBL" id="CP041372">
    <property type="protein sequence ID" value="QKS73364.1"/>
    <property type="molecule type" value="Genomic_DNA"/>
</dbReference>
<organism evidence="4 5">
    <name type="scientific">Paenalkalicoccus suaedae</name>
    <dbReference type="NCBI Taxonomy" id="2592382"/>
    <lineage>
        <taxon>Bacteria</taxon>
        <taxon>Bacillati</taxon>
        <taxon>Bacillota</taxon>
        <taxon>Bacilli</taxon>
        <taxon>Bacillales</taxon>
        <taxon>Bacillaceae</taxon>
        <taxon>Paenalkalicoccus</taxon>
    </lineage>
</organism>
<evidence type="ECO:0000313" key="4">
    <source>
        <dbReference type="EMBL" id="QKS73364.1"/>
    </source>
</evidence>
<dbReference type="PROSITE" id="PS51186">
    <property type="entry name" value="GNAT"/>
    <property type="match status" value="1"/>
</dbReference>
<name>A0A859FKP6_9BACI</name>
<accession>A0A859FKP6</accession>
<evidence type="ECO:0000259" key="3">
    <source>
        <dbReference type="PROSITE" id="PS51186"/>
    </source>
</evidence>
<dbReference type="RefSeq" id="WP_176011319.1">
    <property type="nucleotide sequence ID" value="NZ_CP041372.2"/>
</dbReference>
<dbReference type="PANTHER" id="PTHR43877:SF5">
    <property type="entry name" value="BLL8307 PROTEIN"/>
    <property type="match status" value="1"/>
</dbReference>
<keyword evidence="5" id="KW-1185">Reference proteome</keyword>
<dbReference type="Gene3D" id="3.40.630.30">
    <property type="match status" value="1"/>
</dbReference>
<dbReference type="PANTHER" id="PTHR43877">
    <property type="entry name" value="AMINOALKYLPHOSPHONATE N-ACETYLTRANSFERASE-RELATED-RELATED"/>
    <property type="match status" value="1"/>
</dbReference>
<dbReference type="InterPro" id="IPR016181">
    <property type="entry name" value="Acyl_CoA_acyltransferase"/>
</dbReference>
<keyword evidence="2" id="KW-0012">Acyltransferase</keyword>
<protein>
    <submittedName>
        <fullName evidence="4">GNAT family N-acetyltransferase</fullName>
    </submittedName>
</protein>
<dbReference type="InterPro" id="IPR000182">
    <property type="entry name" value="GNAT_dom"/>
</dbReference>
<feature type="domain" description="N-acetyltransferase" evidence="3">
    <location>
        <begin position="3"/>
        <end position="151"/>
    </location>
</feature>
<dbReference type="AlphaFoldDB" id="A0A859FKP6"/>
<gene>
    <name evidence="4" type="ORF">FLK61_41155</name>
</gene>
<dbReference type="InterPro" id="IPR050832">
    <property type="entry name" value="Bact_Acetyltransf"/>
</dbReference>
<evidence type="ECO:0000256" key="1">
    <source>
        <dbReference type="ARBA" id="ARBA00022679"/>
    </source>
</evidence>
<evidence type="ECO:0000313" key="5">
    <source>
        <dbReference type="Proteomes" id="UP000318138"/>
    </source>
</evidence>
<dbReference type="Proteomes" id="UP000318138">
    <property type="component" value="Chromosome"/>
</dbReference>
<proteinExistence type="predicted"/>
<dbReference type="SUPFAM" id="SSF55729">
    <property type="entry name" value="Acyl-CoA N-acyltransferases (Nat)"/>
    <property type="match status" value="1"/>
</dbReference>
<sequence length="151" mass="17087">MRIITDDVTHVAVIELLEDHIRSMQAHSPPESKHALDLEGLRASEITFWTMWDGEELLGCGALRELDAKHGEIKSMKTSSAHLRKGVAKRMLLHILKEAKARGYERVSLETGSMAVFQPACRLYEREGFVQTGPFASYKEDPNSLFFTKEL</sequence>
<dbReference type="GO" id="GO:0016747">
    <property type="term" value="F:acyltransferase activity, transferring groups other than amino-acyl groups"/>
    <property type="evidence" value="ECO:0007669"/>
    <property type="project" value="InterPro"/>
</dbReference>